<name>S8EJY1_9LAMI</name>
<proteinExistence type="predicted"/>
<accession>S8EJY1</accession>
<evidence type="ECO:0000256" key="1">
    <source>
        <dbReference type="ARBA" id="ARBA00004141"/>
    </source>
</evidence>
<dbReference type="GO" id="GO:0098852">
    <property type="term" value="C:lytic vacuole membrane"/>
    <property type="evidence" value="ECO:0007669"/>
    <property type="project" value="UniProtKB-ARBA"/>
</dbReference>
<keyword evidence="3 5" id="KW-1133">Transmembrane helix</keyword>
<sequence>SKKDDLSLALGLISVLGWGVAEVPQIITNFKTKSAEGLSIVFLVTWILGDLLNLFGCLLEPATLPTQYYTAMLYLVTTLILSVQSLYYSHIYPGMK</sequence>
<comment type="subcellular location">
    <subcellularLocation>
        <location evidence="1">Membrane</location>
        <topology evidence="1">Multi-pass membrane protein</topology>
    </subcellularLocation>
</comment>
<feature type="transmembrane region" description="Helical" evidence="5">
    <location>
        <begin position="37"/>
        <end position="59"/>
    </location>
</feature>
<dbReference type="SMART" id="SM00679">
    <property type="entry name" value="CTNS"/>
    <property type="match status" value="1"/>
</dbReference>
<dbReference type="FunFam" id="1.20.1280.290:FF:000009">
    <property type="entry name" value="PQ loop repeat family protein"/>
    <property type="match status" value="1"/>
</dbReference>
<comment type="caution">
    <text evidence="6">The sequence shown here is derived from an EMBL/GenBank/DDBJ whole genome shotgun (WGS) entry which is preliminary data.</text>
</comment>
<dbReference type="PANTHER" id="PTHR16201:SF44">
    <property type="entry name" value="SEVEN TRANSMEMBRANE PROTEIN 1"/>
    <property type="match status" value="1"/>
</dbReference>
<evidence type="ECO:0000256" key="2">
    <source>
        <dbReference type="ARBA" id="ARBA00022692"/>
    </source>
</evidence>
<feature type="non-terminal residue" evidence="6">
    <location>
        <position position="96"/>
    </location>
</feature>
<reference evidence="6 7" key="1">
    <citation type="journal article" date="2013" name="BMC Genomics">
        <title>The miniature genome of a carnivorous plant Genlisea aurea contains a low number of genes and short non-coding sequences.</title>
        <authorList>
            <person name="Leushkin E.V."/>
            <person name="Sutormin R.A."/>
            <person name="Nabieva E.R."/>
            <person name="Penin A.A."/>
            <person name="Kondrashov A.S."/>
            <person name="Logacheva M.D."/>
        </authorList>
    </citation>
    <scope>NUCLEOTIDE SEQUENCE [LARGE SCALE GENOMIC DNA]</scope>
</reference>
<dbReference type="AlphaFoldDB" id="S8EJY1"/>
<evidence type="ECO:0000313" key="6">
    <source>
        <dbReference type="EMBL" id="EPS72867.1"/>
    </source>
</evidence>
<evidence type="ECO:0000313" key="7">
    <source>
        <dbReference type="Proteomes" id="UP000015453"/>
    </source>
</evidence>
<keyword evidence="4 5" id="KW-0472">Membrane</keyword>
<organism evidence="6 7">
    <name type="scientific">Genlisea aurea</name>
    <dbReference type="NCBI Taxonomy" id="192259"/>
    <lineage>
        <taxon>Eukaryota</taxon>
        <taxon>Viridiplantae</taxon>
        <taxon>Streptophyta</taxon>
        <taxon>Embryophyta</taxon>
        <taxon>Tracheophyta</taxon>
        <taxon>Spermatophyta</taxon>
        <taxon>Magnoliopsida</taxon>
        <taxon>eudicotyledons</taxon>
        <taxon>Gunneridae</taxon>
        <taxon>Pentapetalae</taxon>
        <taxon>asterids</taxon>
        <taxon>lamiids</taxon>
        <taxon>Lamiales</taxon>
        <taxon>Lentibulariaceae</taxon>
        <taxon>Genlisea</taxon>
    </lineage>
</organism>
<gene>
    <name evidence="6" type="ORF">M569_01891</name>
</gene>
<dbReference type="GO" id="GO:0015174">
    <property type="term" value="F:basic amino acid transmembrane transporter activity"/>
    <property type="evidence" value="ECO:0007669"/>
    <property type="project" value="UniProtKB-ARBA"/>
</dbReference>
<evidence type="ECO:0000256" key="3">
    <source>
        <dbReference type="ARBA" id="ARBA00022989"/>
    </source>
</evidence>
<feature type="transmembrane region" description="Helical" evidence="5">
    <location>
        <begin position="71"/>
        <end position="91"/>
    </location>
</feature>
<feature type="non-terminal residue" evidence="6">
    <location>
        <position position="1"/>
    </location>
</feature>
<keyword evidence="7" id="KW-1185">Reference proteome</keyword>
<protein>
    <submittedName>
        <fullName evidence="6">Uncharacterized protein</fullName>
    </submittedName>
</protein>
<dbReference type="EMBL" id="AUSU01000658">
    <property type="protein sequence ID" value="EPS72867.1"/>
    <property type="molecule type" value="Genomic_DNA"/>
</dbReference>
<dbReference type="Gene3D" id="1.20.1280.290">
    <property type="match status" value="1"/>
</dbReference>
<evidence type="ECO:0000256" key="5">
    <source>
        <dbReference type="SAM" id="Phobius"/>
    </source>
</evidence>
<keyword evidence="2 5" id="KW-0812">Transmembrane</keyword>
<dbReference type="Pfam" id="PF04193">
    <property type="entry name" value="PQ-loop"/>
    <property type="match status" value="1"/>
</dbReference>
<evidence type="ECO:0000256" key="4">
    <source>
        <dbReference type="ARBA" id="ARBA00023136"/>
    </source>
</evidence>
<dbReference type="InterPro" id="IPR006603">
    <property type="entry name" value="PQ-loop_rpt"/>
</dbReference>
<dbReference type="PANTHER" id="PTHR16201">
    <property type="entry name" value="SEVEN TRANSMEMBRANE PROTEIN 1-RELATED"/>
    <property type="match status" value="1"/>
</dbReference>
<dbReference type="OrthoDB" id="8048523at2759"/>
<dbReference type="InterPro" id="IPR051415">
    <property type="entry name" value="LAAT-1"/>
</dbReference>
<dbReference type="Proteomes" id="UP000015453">
    <property type="component" value="Unassembled WGS sequence"/>
</dbReference>